<sequence>MFNTSSDTESVLPSPDQALELTYRYTDGEYGEVMPSQVIRNTSGSVPQW</sequence>
<gene>
    <name evidence="1" type="ORF">HX828_10635</name>
</gene>
<organism evidence="1 2">
    <name type="scientific">Pseudomonas yamanorum</name>
    <dbReference type="NCBI Taxonomy" id="515393"/>
    <lineage>
        <taxon>Bacteria</taxon>
        <taxon>Pseudomonadati</taxon>
        <taxon>Pseudomonadota</taxon>
        <taxon>Gammaproteobacteria</taxon>
        <taxon>Pseudomonadales</taxon>
        <taxon>Pseudomonadaceae</taxon>
        <taxon>Pseudomonas</taxon>
    </lineage>
</organism>
<evidence type="ECO:0000313" key="2">
    <source>
        <dbReference type="Proteomes" id="UP000537188"/>
    </source>
</evidence>
<evidence type="ECO:0000313" key="1">
    <source>
        <dbReference type="EMBL" id="NWE76014.1"/>
    </source>
</evidence>
<dbReference type="EMBL" id="JACARF010000013">
    <property type="protein sequence ID" value="NWE76014.1"/>
    <property type="molecule type" value="Genomic_DNA"/>
</dbReference>
<name>A0A7Y8K5B3_9PSED</name>
<reference evidence="1 2" key="1">
    <citation type="submission" date="2020-04" db="EMBL/GenBank/DDBJ databases">
        <title>Molecular characterization of pseudomonads from Agaricus bisporus reveal novel blotch 2 pathogens in Western Europe.</title>
        <authorList>
            <person name="Taparia T."/>
            <person name="Krijger M."/>
            <person name="Haynes E."/>
            <person name="Elpinstone J.G."/>
            <person name="Noble R."/>
            <person name="Van Der Wolf J."/>
        </authorList>
    </citation>
    <scope>NUCLEOTIDE SEQUENCE [LARGE SCALE GENOMIC DNA]</scope>
    <source>
        <strain evidence="1 2">IPO3781</strain>
    </source>
</reference>
<dbReference type="RefSeq" id="WP_177113633.1">
    <property type="nucleotide sequence ID" value="NZ_JACARF010000013.1"/>
</dbReference>
<dbReference type="Proteomes" id="UP000537188">
    <property type="component" value="Unassembled WGS sequence"/>
</dbReference>
<comment type="caution">
    <text evidence="1">The sequence shown here is derived from an EMBL/GenBank/DDBJ whole genome shotgun (WGS) entry which is preliminary data.</text>
</comment>
<accession>A0A7Y8K5B3</accession>
<dbReference type="AlphaFoldDB" id="A0A7Y8K5B3"/>
<proteinExistence type="predicted"/>
<protein>
    <submittedName>
        <fullName evidence="1">Uncharacterized protein</fullName>
    </submittedName>
</protein>